<proteinExistence type="predicted"/>
<reference evidence="2" key="1">
    <citation type="submission" date="2019-11" db="EMBL/GenBank/DDBJ databases">
        <title>Description of Pedobacter sp. LMG 31464T.</title>
        <authorList>
            <person name="Carlier A."/>
            <person name="Qi S."/>
            <person name="Vandamme P."/>
        </authorList>
    </citation>
    <scope>NUCLEOTIDE SEQUENCE</scope>
    <source>
        <strain evidence="2">LMG 31464</strain>
    </source>
</reference>
<dbReference type="PROSITE" id="PS51257">
    <property type="entry name" value="PROKAR_LIPOPROTEIN"/>
    <property type="match status" value="1"/>
</dbReference>
<gene>
    <name evidence="2" type="ORF">GM921_06330</name>
</gene>
<dbReference type="InterPro" id="IPR023614">
    <property type="entry name" value="Porin_dom_sf"/>
</dbReference>
<comment type="caution">
    <text evidence="2">The sequence shown here is derived from an EMBL/GenBank/DDBJ whole genome shotgun (WGS) entry which is preliminary data.</text>
</comment>
<organism evidence="2 3">
    <name type="scientific">Pedobacter planticolens</name>
    <dbReference type="NCBI Taxonomy" id="2679964"/>
    <lineage>
        <taxon>Bacteria</taxon>
        <taxon>Pseudomonadati</taxon>
        <taxon>Bacteroidota</taxon>
        <taxon>Sphingobacteriia</taxon>
        <taxon>Sphingobacteriales</taxon>
        <taxon>Sphingobacteriaceae</taxon>
        <taxon>Pedobacter</taxon>
    </lineage>
</organism>
<accession>A0A923DXX1</accession>
<dbReference type="Proteomes" id="UP000601055">
    <property type="component" value="Unassembled WGS sequence"/>
</dbReference>
<sequence>MKIKIILFALITLSFSASACDICGCFMGLTPYDNQSSFGLLYRYRSFSGYHGQSHYSFPKGSNFFFPKDDKTAPLTEHNGNPNDYELYRTMEIRGRYFVHKRIELNAIIPYNSNSERYNGNTSSISGVGDINLYAGYHLIRKLDQATFNQRLIVGAGIKLPSGKNDLKTTSGIRYSALMQPGTGSTDGFVYANYLIGYKKFGISINSSYKINGENAEQEGIANSSTTFANLFYTQKISKDWQVTPSIQFFYEKSGGETYKGVKTGEHEMNNLMAGIGADLYYKNIALNIGMQKNAWEAKTDHPLSATKIYLGVTYNINQLYYLLKS</sequence>
<keyword evidence="1" id="KW-0732">Signal</keyword>
<dbReference type="AlphaFoldDB" id="A0A923DXX1"/>
<feature type="chain" id="PRO_5036834697" description="Transporter" evidence="1">
    <location>
        <begin position="20"/>
        <end position="326"/>
    </location>
</feature>
<evidence type="ECO:0000256" key="1">
    <source>
        <dbReference type="SAM" id="SignalP"/>
    </source>
</evidence>
<evidence type="ECO:0000313" key="3">
    <source>
        <dbReference type="Proteomes" id="UP000601055"/>
    </source>
</evidence>
<dbReference type="EMBL" id="WNXD01000001">
    <property type="protein sequence ID" value="MBB2145091.1"/>
    <property type="molecule type" value="Genomic_DNA"/>
</dbReference>
<dbReference type="Gene3D" id="2.40.160.10">
    <property type="entry name" value="Porin"/>
    <property type="match status" value="1"/>
</dbReference>
<evidence type="ECO:0008006" key="4">
    <source>
        <dbReference type="Google" id="ProtNLM"/>
    </source>
</evidence>
<dbReference type="RefSeq" id="WP_182921751.1">
    <property type="nucleotide sequence ID" value="NZ_WNXD01000001.1"/>
</dbReference>
<dbReference type="SUPFAM" id="SSF103515">
    <property type="entry name" value="Autotransporter"/>
    <property type="match status" value="1"/>
</dbReference>
<protein>
    <recommendedName>
        <fullName evidence="4">Transporter</fullName>
    </recommendedName>
</protein>
<keyword evidence="3" id="KW-1185">Reference proteome</keyword>
<dbReference type="InterPro" id="IPR036709">
    <property type="entry name" value="Autotransporte_beta_dom_sf"/>
</dbReference>
<evidence type="ECO:0000313" key="2">
    <source>
        <dbReference type="EMBL" id="MBB2145091.1"/>
    </source>
</evidence>
<feature type="signal peptide" evidence="1">
    <location>
        <begin position="1"/>
        <end position="19"/>
    </location>
</feature>
<name>A0A923DXX1_9SPHI</name>